<dbReference type="RefSeq" id="WP_259312149.1">
    <property type="nucleotide sequence ID" value="NZ_CP087164.1"/>
</dbReference>
<dbReference type="InterPro" id="IPR027051">
    <property type="entry name" value="XdhC_Rossmann_dom"/>
</dbReference>
<dbReference type="EMBL" id="CP087164">
    <property type="protein sequence ID" value="UGS38117.1"/>
    <property type="molecule type" value="Genomic_DNA"/>
</dbReference>
<organism evidence="2 3">
    <name type="scientific">Capillimicrobium parvum</name>
    <dbReference type="NCBI Taxonomy" id="2884022"/>
    <lineage>
        <taxon>Bacteria</taxon>
        <taxon>Bacillati</taxon>
        <taxon>Actinomycetota</taxon>
        <taxon>Thermoleophilia</taxon>
        <taxon>Solirubrobacterales</taxon>
        <taxon>Capillimicrobiaceae</taxon>
        <taxon>Capillimicrobium</taxon>
    </lineage>
</organism>
<dbReference type="PANTHER" id="PTHR30388:SF4">
    <property type="entry name" value="MOLYBDENUM COFACTOR INSERTION CHAPERONE PAOD"/>
    <property type="match status" value="1"/>
</dbReference>
<dbReference type="Proteomes" id="UP001162834">
    <property type="component" value="Chromosome"/>
</dbReference>
<evidence type="ECO:0000313" key="2">
    <source>
        <dbReference type="EMBL" id="UGS38117.1"/>
    </source>
</evidence>
<proteinExistence type="predicted"/>
<sequence length="253" mass="26887">MSLQGRFAALAREGGRGALVTVVEGEGIGGRLLLGADGTQEGTLGDPELDAFAVAAAEERMWAERSELVESGERRLFVDVTAPPPRLIMFGAVDLAAALCTVARAVGWRPYVCDPRSRFATRERFPTAEDVVAGWPDEAFARVGGIDRATAICVLTHDPKLDDAALTVALRSPAGYIGAMGSRRAQEKRRERLLAQGITDDELARLAAPIGLDLGALSPQETALSVIAEIVALRHGRTGGRLIDARGRIHEVG</sequence>
<keyword evidence="3" id="KW-1185">Reference proteome</keyword>
<reference evidence="2" key="1">
    <citation type="journal article" date="2022" name="Int. J. Syst. Evol. Microbiol.">
        <title>Pseudomonas aegrilactucae sp. nov. and Pseudomonas morbosilactucae sp. nov., pathogens causing bacterial rot of lettuce in Japan.</title>
        <authorList>
            <person name="Sawada H."/>
            <person name="Fujikawa T."/>
            <person name="Satou M."/>
        </authorList>
    </citation>
    <scope>NUCLEOTIDE SEQUENCE</scope>
    <source>
        <strain evidence="2">0166_1</strain>
    </source>
</reference>
<dbReference type="PANTHER" id="PTHR30388">
    <property type="entry name" value="ALDEHYDE OXIDOREDUCTASE MOLYBDENUM COFACTOR ASSEMBLY PROTEIN"/>
    <property type="match status" value="1"/>
</dbReference>
<protein>
    <recommendedName>
        <fullName evidence="1">XdhC Rossmann domain-containing protein</fullName>
    </recommendedName>
</protein>
<dbReference type="KEGG" id="sbae:DSM104329_04540"/>
<evidence type="ECO:0000259" key="1">
    <source>
        <dbReference type="Pfam" id="PF13478"/>
    </source>
</evidence>
<evidence type="ECO:0000313" key="3">
    <source>
        <dbReference type="Proteomes" id="UP001162834"/>
    </source>
</evidence>
<gene>
    <name evidence="2" type="ORF">DSM104329_04540</name>
</gene>
<dbReference type="Gene3D" id="3.40.50.720">
    <property type="entry name" value="NAD(P)-binding Rossmann-like Domain"/>
    <property type="match status" value="1"/>
</dbReference>
<feature type="domain" description="XdhC Rossmann" evidence="1">
    <location>
        <begin position="87"/>
        <end position="230"/>
    </location>
</feature>
<dbReference type="Pfam" id="PF13478">
    <property type="entry name" value="XdhC_C"/>
    <property type="match status" value="1"/>
</dbReference>
<dbReference type="AlphaFoldDB" id="A0A9E6Y0U8"/>
<name>A0A9E6Y0U8_9ACTN</name>
<accession>A0A9E6Y0U8</accession>
<dbReference type="InterPro" id="IPR052698">
    <property type="entry name" value="MoCofactor_Util/Proc"/>
</dbReference>